<dbReference type="Pfam" id="PF00276">
    <property type="entry name" value="Ribosomal_L23"/>
    <property type="match status" value="1"/>
</dbReference>
<accession>A0A0G0WST6</accession>
<dbReference type="GO" id="GO:0006412">
    <property type="term" value="P:translation"/>
    <property type="evidence" value="ECO:0007669"/>
    <property type="project" value="UniProtKB-UniRule"/>
</dbReference>
<keyword evidence="4" id="KW-0694">RNA-binding</keyword>
<dbReference type="Proteomes" id="UP000034616">
    <property type="component" value="Unassembled WGS sequence"/>
</dbReference>
<protein>
    <recommendedName>
        <fullName evidence="4">Large ribosomal subunit protein uL23</fullName>
    </recommendedName>
</protein>
<dbReference type="GO" id="GO:0005840">
    <property type="term" value="C:ribosome"/>
    <property type="evidence" value="ECO:0007669"/>
    <property type="project" value="UniProtKB-KW"/>
</dbReference>
<reference evidence="6 7" key="1">
    <citation type="journal article" date="2015" name="Nature">
        <title>rRNA introns, odd ribosomes, and small enigmatic genomes across a large radiation of phyla.</title>
        <authorList>
            <person name="Brown C.T."/>
            <person name="Hug L.A."/>
            <person name="Thomas B.C."/>
            <person name="Sharon I."/>
            <person name="Castelle C.J."/>
            <person name="Singh A."/>
            <person name="Wilkins M.J."/>
            <person name="Williams K.H."/>
            <person name="Banfield J.F."/>
        </authorList>
    </citation>
    <scope>NUCLEOTIDE SEQUENCE [LARGE SCALE GENOMIC DNA]</scope>
</reference>
<keyword evidence="2 4" id="KW-0689">Ribosomal protein</keyword>
<evidence type="ECO:0000256" key="1">
    <source>
        <dbReference type="ARBA" id="ARBA00006700"/>
    </source>
</evidence>
<dbReference type="SUPFAM" id="SSF54189">
    <property type="entry name" value="Ribosomal proteins S24e, L23 and L15e"/>
    <property type="match status" value="1"/>
</dbReference>
<evidence type="ECO:0000313" key="7">
    <source>
        <dbReference type="Proteomes" id="UP000034616"/>
    </source>
</evidence>
<comment type="similarity">
    <text evidence="1 4">Belongs to the universal ribosomal protein uL23 family.</text>
</comment>
<evidence type="ECO:0000256" key="5">
    <source>
        <dbReference type="SAM" id="MobiDB-lite"/>
    </source>
</evidence>
<dbReference type="InterPro" id="IPR012678">
    <property type="entry name" value="Ribosomal_uL23/eL15/eS24_sf"/>
</dbReference>
<keyword evidence="3 4" id="KW-0687">Ribonucleoprotein</keyword>
<feature type="compositionally biased region" description="Basic and acidic residues" evidence="5">
    <location>
        <begin position="27"/>
        <end position="48"/>
    </location>
</feature>
<comment type="subunit">
    <text evidence="4">Part of the 50S ribosomal subunit. Contacts protein L29, and trigger factor when it is bound to the ribosome.</text>
</comment>
<dbReference type="AlphaFoldDB" id="A0A0G0WST6"/>
<evidence type="ECO:0000313" key="6">
    <source>
        <dbReference type="EMBL" id="KKR87520.1"/>
    </source>
</evidence>
<dbReference type="GO" id="GO:0019843">
    <property type="term" value="F:rRNA binding"/>
    <property type="evidence" value="ECO:0007669"/>
    <property type="project" value="UniProtKB-UniRule"/>
</dbReference>
<dbReference type="InterPro" id="IPR013025">
    <property type="entry name" value="Ribosomal_uL23-like"/>
</dbReference>
<dbReference type="Gene3D" id="3.30.70.330">
    <property type="match status" value="1"/>
</dbReference>
<comment type="caution">
    <text evidence="6">The sequence shown here is derived from an EMBL/GenBank/DDBJ whole genome shotgun (WGS) entry which is preliminary data.</text>
</comment>
<dbReference type="HAMAP" id="MF_01369_B">
    <property type="entry name" value="Ribosomal_uL23_B"/>
    <property type="match status" value="1"/>
</dbReference>
<evidence type="ECO:0000256" key="3">
    <source>
        <dbReference type="ARBA" id="ARBA00023274"/>
    </source>
</evidence>
<organism evidence="6 7">
    <name type="scientific">Candidatus Uhrbacteria bacterium GW2011_GWC2_41_11</name>
    <dbReference type="NCBI Taxonomy" id="1618985"/>
    <lineage>
        <taxon>Bacteria</taxon>
        <taxon>Candidatus Uhriibacteriota</taxon>
    </lineage>
</organism>
<dbReference type="InterPro" id="IPR012677">
    <property type="entry name" value="Nucleotide-bd_a/b_plait_sf"/>
</dbReference>
<gene>
    <name evidence="4" type="primary">rplW</name>
    <name evidence="6" type="ORF">UU35_C0002G0021</name>
</gene>
<keyword evidence="4" id="KW-0699">rRNA-binding</keyword>
<dbReference type="NCBIfam" id="NF004363">
    <property type="entry name" value="PRK05738.2-4"/>
    <property type="match status" value="1"/>
</dbReference>
<dbReference type="GO" id="GO:1990904">
    <property type="term" value="C:ribonucleoprotein complex"/>
    <property type="evidence" value="ECO:0007669"/>
    <property type="project" value="UniProtKB-KW"/>
</dbReference>
<sequence length="161" mass="18185">MGFLDRFKKKKEQEIESGIQASVSDSSEEKGEATPSTLEKKEDGEGKFVAKKTKSTKEIKKSVRQIPEHLSQVLIRPVVTEKTAGLTAIGQYTFMVDRKANRLQVRQAVRAVYGVLPVEVRIQNIRREPVRFGRRFGKQKAWKKAIVSLPAGQKIEVYEGV</sequence>
<evidence type="ECO:0000256" key="2">
    <source>
        <dbReference type="ARBA" id="ARBA00022980"/>
    </source>
</evidence>
<feature type="region of interest" description="Disordered" evidence="5">
    <location>
        <begin position="1"/>
        <end position="53"/>
    </location>
</feature>
<proteinExistence type="inferred from homology"/>
<evidence type="ECO:0000256" key="4">
    <source>
        <dbReference type="HAMAP-Rule" id="MF_01369"/>
    </source>
</evidence>
<dbReference type="EMBL" id="LCAH01000002">
    <property type="protein sequence ID" value="KKR87520.1"/>
    <property type="molecule type" value="Genomic_DNA"/>
</dbReference>
<comment type="function">
    <text evidence="4">One of the early assembly proteins it binds 23S rRNA. One of the proteins that surrounds the polypeptide exit tunnel on the outside of the ribosome. Forms the main docking site for trigger factor binding to the ribosome.</text>
</comment>
<dbReference type="GO" id="GO:0003735">
    <property type="term" value="F:structural constituent of ribosome"/>
    <property type="evidence" value="ECO:0007669"/>
    <property type="project" value="InterPro"/>
</dbReference>
<name>A0A0G0WST6_9BACT</name>